<keyword evidence="2" id="KW-0645">Protease</keyword>
<dbReference type="PANTHER" id="PTHR43690">
    <property type="entry name" value="NARDILYSIN"/>
    <property type="match status" value="1"/>
</dbReference>
<dbReference type="Pfam" id="PF00675">
    <property type="entry name" value="Peptidase_M16"/>
    <property type="match status" value="1"/>
</dbReference>
<comment type="similarity">
    <text evidence="1">Belongs to the peptidase M16 family.</text>
</comment>
<feature type="domain" description="Peptidase M16 C-terminal" evidence="8">
    <location>
        <begin position="194"/>
        <end position="370"/>
    </location>
</feature>
<reference evidence="9" key="1">
    <citation type="journal article" date="2015" name="Genome Announc.">
        <title>Draft Genome Sequence of Bacteroidales Strain TBC1, a Novel Isolate from a Methanogenic Wastewater Treatment System.</title>
        <authorList>
            <person name="Tourlousse D.M."/>
            <person name="Matsuura N."/>
            <person name="Sun L."/>
            <person name="Toyonaga M."/>
            <person name="Kuroda K."/>
            <person name="Ohashi A."/>
            <person name="Cruz R."/>
            <person name="Yamaguchi T."/>
            <person name="Sekiguchi Y."/>
        </authorList>
    </citation>
    <scope>NUCLEOTIDE SEQUENCE [LARGE SCALE GENOMIC DNA]</scope>
    <source>
        <strain evidence="9">TBC1</strain>
    </source>
</reference>
<dbReference type="GO" id="GO:0046872">
    <property type="term" value="F:metal ion binding"/>
    <property type="evidence" value="ECO:0007669"/>
    <property type="project" value="InterPro"/>
</dbReference>
<evidence type="ECO:0000256" key="1">
    <source>
        <dbReference type="ARBA" id="ARBA00007261"/>
    </source>
</evidence>
<protein>
    <submittedName>
        <fullName evidence="9">Predicted Zn-dependent peptidase</fullName>
    </submittedName>
</protein>
<keyword evidence="5" id="KW-0482">Metalloprotease</keyword>
<proteinExistence type="inferred from homology"/>
<dbReference type="InterPro" id="IPR050626">
    <property type="entry name" value="Peptidase_M16"/>
</dbReference>
<dbReference type="PATRIC" id="fig|1678841.3.peg.2805"/>
<evidence type="ECO:0000313" key="10">
    <source>
        <dbReference type="Proteomes" id="UP000053091"/>
    </source>
</evidence>
<dbReference type="Pfam" id="PF05193">
    <property type="entry name" value="Peptidase_M16_C"/>
    <property type="match status" value="1"/>
</dbReference>
<keyword evidence="6" id="KW-0732">Signal</keyword>
<feature type="chain" id="PRO_5006633583" evidence="6">
    <location>
        <begin position="23"/>
        <end position="441"/>
    </location>
</feature>
<keyword evidence="3" id="KW-0378">Hydrolase</keyword>
<dbReference type="Proteomes" id="UP000053091">
    <property type="component" value="Unassembled WGS sequence"/>
</dbReference>
<dbReference type="GO" id="GO:0008237">
    <property type="term" value="F:metallopeptidase activity"/>
    <property type="evidence" value="ECO:0007669"/>
    <property type="project" value="UniProtKB-KW"/>
</dbReference>
<dbReference type="STRING" id="1678841.TBC1_12127"/>
<name>A0A0S7C4F8_9BACT</name>
<dbReference type="GO" id="GO:0006508">
    <property type="term" value="P:proteolysis"/>
    <property type="evidence" value="ECO:0007669"/>
    <property type="project" value="UniProtKB-KW"/>
</dbReference>
<dbReference type="RefSeq" id="WP_062043425.1">
    <property type="nucleotide sequence ID" value="NZ_DF968183.1"/>
</dbReference>
<gene>
    <name evidence="9" type="ORF">TBC1_12127</name>
</gene>
<evidence type="ECO:0000256" key="3">
    <source>
        <dbReference type="ARBA" id="ARBA00022801"/>
    </source>
</evidence>
<keyword evidence="10" id="KW-1185">Reference proteome</keyword>
<evidence type="ECO:0000259" key="7">
    <source>
        <dbReference type="Pfam" id="PF00675"/>
    </source>
</evidence>
<evidence type="ECO:0000256" key="4">
    <source>
        <dbReference type="ARBA" id="ARBA00022833"/>
    </source>
</evidence>
<organism evidence="9">
    <name type="scientific">Lentimicrobium saccharophilum</name>
    <dbReference type="NCBI Taxonomy" id="1678841"/>
    <lineage>
        <taxon>Bacteria</taxon>
        <taxon>Pseudomonadati</taxon>
        <taxon>Bacteroidota</taxon>
        <taxon>Bacteroidia</taxon>
        <taxon>Bacteroidales</taxon>
        <taxon>Lentimicrobiaceae</taxon>
        <taxon>Lentimicrobium</taxon>
    </lineage>
</organism>
<keyword evidence="4" id="KW-0862">Zinc</keyword>
<evidence type="ECO:0000256" key="6">
    <source>
        <dbReference type="SAM" id="SignalP"/>
    </source>
</evidence>
<dbReference type="SUPFAM" id="SSF63411">
    <property type="entry name" value="LuxS/MPP-like metallohydrolase"/>
    <property type="match status" value="2"/>
</dbReference>
<evidence type="ECO:0000313" key="9">
    <source>
        <dbReference type="EMBL" id="GAP44326.1"/>
    </source>
</evidence>
<sequence length="441" mass="50181">MNTFKKAFLLVISLLAFTLTNAQNRIDFTEYDLDNGLHVILHKDNSTPIVAVTISYHVGSKNENPERTGFAHFFEHLMFEGSENIGRSEFDKIAMNAGASLNANTSFDRTFYYLLLPSNQLELGLWMESERLLHLRIDSIGVETQRSVVKEERKQSYDNRPYGTLMEKTFSAAFKEHPYRWMPIGSAESINIATLEEFMEFHSIFYVPNNATLSIAGDIDVESTKKLVQKYFGDIPRGTKEIYRPDIVEPVKTAEVRDTVYDNIQLPAVVQAYHIPAKGTPDYYALSMLTTLLSDGESSRMTKSIVDKQQKAMFVGAFPFALEDPGLFLVFGIVNSGVAPDDFENAINEEIAKAQQEELSDREFEKLRNKVENDFISRNSTMAGIAESLSDYHMYFGDANLINTEIDRYMAVTKADIKRVANQYLTKENRVVLYYLPKQTL</sequence>
<dbReference type="InterPro" id="IPR011249">
    <property type="entry name" value="Metalloenz_LuxS/M16"/>
</dbReference>
<dbReference type="InterPro" id="IPR011765">
    <property type="entry name" value="Pept_M16_N"/>
</dbReference>
<evidence type="ECO:0000259" key="8">
    <source>
        <dbReference type="Pfam" id="PF05193"/>
    </source>
</evidence>
<feature type="signal peptide" evidence="6">
    <location>
        <begin position="1"/>
        <end position="22"/>
    </location>
</feature>
<evidence type="ECO:0000256" key="5">
    <source>
        <dbReference type="ARBA" id="ARBA00023049"/>
    </source>
</evidence>
<dbReference type="OrthoDB" id="9811314at2"/>
<feature type="domain" description="Peptidase M16 N-terminal" evidence="7">
    <location>
        <begin position="39"/>
        <end position="178"/>
    </location>
</feature>
<evidence type="ECO:0000256" key="2">
    <source>
        <dbReference type="ARBA" id="ARBA00022670"/>
    </source>
</evidence>
<dbReference type="PANTHER" id="PTHR43690:SF35">
    <property type="entry name" value="NON-CATALYTIC MEMBER OF PEPTIDASE SUBFAMILY M16B-RELATED"/>
    <property type="match status" value="1"/>
</dbReference>
<dbReference type="Gene3D" id="3.30.830.10">
    <property type="entry name" value="Metalloenzyme, LuxS/M16 peptidase-like"/>
    <property type="match status" value="2"/>
</dbReference>
<dbReference type="InterPro" id="IPR007863">
    <property type="entry name" value="Peptidase_M16_C"/>
</dbReference>
<dbReference type="EMBL" id="DF968183">
    <property type="protein sequence ID" value="GAP44326.1"/>
    <property type="molecule type" value="Genomic_DNA"/>
</dbReference>
<accession>A0A0S7C4F8</accession>
<dbReference type="AlphaFoldDB" id="A0A0S7C4F8"/>